<dbReference type="InterPro" id="IPR037171">
    <property type="entry name" value="NagB/RpiA_transferase-like"/>
</dbReference>
<dbReference type="EMBL" id="PXYT01000013">
    <property type="protein sequence ID" value="PSR30074.1"/>
    <property type="molecule type" value="Genomic_DNA"/>
</dbReference>
<evidence type="ECO:0000259" key="2">
    <source>
        <dbReference type="Pfam" id="PF01182"/>
    </source>
</evidence>
<dbReference type="PROSITE" id="PS01161">
    <property type="entry name" value="GLC_GALNAC_ISOMERASE"/>
    <property type="match status" value="1"/>
</dbReference>
<dbReference type="GO" id="GO:0005975">
    <property type="term" value="P:carbohydrate metabolic process"/>
    <property type="evidence" value="ECO:0007669"/>
    <property type="project" value="InterPro"/>
</dbReference>
<dbReference type="CDD" id="cd01399">
    <property type="entry name" value="GlcN6P_deaminase"/>
    <property type="match status" value="1"/>
</dbReference>
<dbReference type="PANTHER" id="PTHR42892:SF1">
    <property type="entry name" value="GLUCOSAMINE-6-PHOSPHATE ISOMERASE"/>
    <property type="match status" value="1"/>
</dbReference>
<proteinExistence type="predicted"/>
<feature type="domain" description="Glucosamine/galactosamine-6-phosphate isomerase" evidence="2">
    <location>
        <begin position="40"/>
        <end position="256"/>
    </location>
</feature>
<organism evidence="3 4">
    <name type="scientific">Sulfobacillus benefaciens</name>
    <dbReference type="NCBI Taxonomy" id="453960"/>
    <lineage>
        <taxon>Bacteria</taxon>
        <taxon>Bacillati</taxon>
        <taxon>Bacillota</taxon>
        <taxon>Clostridia</taxon>
        <taxon>Eubacteriales</taxon>
        <taxon>Clostridiales Family XVII. Incertae Sedis</taxon>
        <taxon>Sulfobacillus</taxon>
    </lineage>
</organism>
<evidence type="ECO:0000313" key="4">
    <source>
        <dbReference type="Proteomes" id="UP000242699"/>
    </source>
</evidence>
<accession>A0A2T2X6E3</accession>
<name>A0A2T2X6E3_9FIRM</name>
<dbReference type="Proteomes" id="UP000242699">
    <property type="component" value="Unassembled WGS sequence"/>
</dbReference>
<comment type="caution">
    <text evidence="3">The sequence shown here is derived from an EMBL/GenBank/DDBJ whole genome shotgun (WGS) entry which is preliminary data.</text>
</comment>
<sequence>MPREGWLWVSKGTRPDTRHAKQASDKDDGVDIVKVEIFDYAQEVAERVADLLEDQLRVYPYSQLGLATGTTMVPIYKEMVRRVQENRLNLAGVRTFNLDEYVGLDESNPNSFMAFMREHLFEPVGLPREHSYFPWPDFSRCPARYDDLIKECGGIDWQLLGIGHNGHIGFNEPQTPWDSKTHEVILTADTRRANRQAFGGEWLKVPQKAVTMGIGTIMHSRTIVLVALGKGKSAILAQALRGPMTLQVPASVLQRHPHTFVLCDRAAGTLLDR</sequence>
<gene>
    <name evidence="3" type="ORF">C7B43_07265</name>
</gene>
<evidence type="ECO:0000256" key="1">
    <source>
        <dbReference type="ARBA" id="ARBA00023277"/>
    </source>
</evidence>
<evidence type="ECO:0000313" key="3">
    <source>
        <dbReference type="EMBL" id="PSR30074.1"/>
    </source>
</evidence>
<keyword evidence="1" id="KW-0119">Carbohydrate metabolism</keyword>
<dbReference type="Gene3D" id="3.40.50.1360">
    <property type="match status" value="1"/>
</dbReference>
<dbReference type="GO" id="GO:0006044">
    <property type="term" value="P:N-acetylglucosamine metabolic process"/>
    <property type="evidence" value="ECO:0007669"/>
    <property type="project" value="InterPro"/>
</dbReference>
<dbReference type="AlphaFoldDB" id="A0A2T2X6E3"/>
<dbReference type="SUPFAM" id="SSF100950">
    <property type="entry name" value="NagB/RpiA/CoA transferase-like"/>
    <property type="match status" value="1"/>
</dbReference>
<dbReference type="InterPro" id="IPR004547">
    <property type="entry name" value="Glucosamine6P_isomerase"/>
</dbReference>
<dbReference type="GO" id="GO:0004342">
    <property type="term" value="F:glucosamine-6-phosphate deaminase activity"/>
    <property type="evidence" value="ECO:0007669"/>
    <property type="project" value="InterPro"/>
</dbReference>
<dbReference type="InterPro" id="IPR052960">
    <property type="entry name" value="GlcN6P_deaminase-like"/>
</dbReference>
<dbReference type="InterPro" id="IPR018321">
    <property type="entry name" value="Glucosamine6P_isomerase_CS"/>
</dbReference>
<dbReference type="PANTHER" id="PTHR42892">
    <property type="entry name" value="GLUCOSAMINE-6-PHOSPHATE DEAMINASE-LIKE PROTEIN BT_0258-RELATED"/>
    <property type="match status" value="1"/>
</dbReference>
<reference evidence="3 4" key="1">
    <citation type="journal article" date="2014" name="BMC Genomics">
        <title>Comparison of environmental and isolate Sulfobacillus genomes reveals diverse carbon, sulfur, nitrogen, and hydrogen metabolisms.</title>
        <authorList>
            <person name="Justice N.B."/>
            <person name="Norman A."/>
            <person name="Brown C.T."/>
            <person name="Singh A."/>
            <person name="Thomas B.C."/>
            <person name="Banfield J.F."/>
        </authorList>
    </citation>
    <scope>NUCLEOTIDE SEQUENCE [LARGE SCALE GENOMIC DNA]</scope>
    <source>
        <strain evidence="3">AMDSBA1</strain>
    </source>
</reference>
<protein>
    <submittedName>
        <fullName evidence="3">Glucosamine-6-phosphate deaminase</fullName>
    </submittedName>
</protein>
<dbReference type="InterPro" id="IPR006148">
    <property type="entry name" value="Glc/Gal-6P_isomerase"/>
</dbReference>
<dbReference type="Pfam" id="PF01182">
    <property type="entry name" value="Glucosamine_iso"/>
    <property type="match status" value="1"/>
</dbReference>